<dbReference type="PANTHER" id="PTHR42801">
    <property type="entry name" value="THIOREDOXIN-DEPENDENT PEROXIDE REDUCTASE"/>
    <property type="match status" value="1"/>
</dbReference>
<evidence type="ECO:0000256" key="12">
    <source>
        <dbReference type="SAM" id="MobiDB-lite"/>
    </source>
</evidence>
<keyword evidence="15" id="KW-1185">Reference proteome</keyword>
<sequence length="218" mass="23159">MPGCFVMRTEMSEKTIADQVDEMGRAMAEQPANPATEVFAAEQQALRERGVPAGVAEKEAPLPDAELLDATGTSVTLSDALGSVPAVVVFSRGVWCPYCNLALATYQCGLQPALAERGAVLVAISPQRLDGSLSVQAKHDLSFRVLSDPGNTVAGALGITVTPGDDVLAAPRAWPRLGRGQRRSVARKRSSASLIVHRPLRPDIRQPSSEPVWLSPAR</sequence>
<comment type="function">
    <text evidence="1">Thiol-specific peroxidase that catalyzes the reduction of hydrogen peroxide and organic hydroperoxides to water and alcohols, respectively. Plays a role in cell protection against oxidative stress by detoxifying peroxides and as sensor of hydrogen peroxide-mediated signaling events.</text>
</comment>
<dbReference type="GO" id="GO:0008379">
    <property type="term" value="F:thioredoxin peroxidase activity"/>
    <property type="evidence" value="ECO:0007669"/>
    <property type="project" value="TreeGrafter"/>
</dbReference>
<evidence type="ECO:0000256" key="4">
    <source>
        <dbReference type="ARBA" id="ARBA00022862"/>
    </source>
</evidence>
<evidence type="ECO:0000256" key="1">
    <source>
        <dbReference type="ARBA" id="ARBA00003330"/>
    </source>
</evidence>
<proteinExistence type="inferred from homology"/>
<protein>
    <recommendedName>
        <fullName evidence="2">thioredoxin-dependent peroxiredoxin</fullName>
        <ecNumber evidence="2">1.11.1.24</ecNumber>
    </recommendedName>
    <alternativeName>
        <fullName evidence="10">Bacterioferritin comigratory protein</fullName>
    </alternativeName>
    <alternativeName>
        <fullName evidence="8">Thioredoxin peroxidase</fullName>
    </alternativeName>
</protein>
<dbReference type="Gene3D" id="3.40.30.10">
    <property type="entry name" value="Glutaredoxin"/>
    <property type="match status" value="1"/>
</dbReference>
<dbReference type="EC" id="1.11.1.24" evidence="2"/>
<evidence type="ECO:0000256" key="8">
    <source>
        <dbReference type="ARBA" id="ARBA00032824"/>
    </source>
</evidence>
<evidence type="ECO:0000256" key="9">
    <source>
        <dbReference type="ARBA" id="ARBA00038489"/>
    </source>
</evidence>
<evidence type="ECO:0000256" key="7">
    <source>
        <dbReference type="ARBA" id="ARBA00023284"/>
    </source>
</evidence>
<keyword evidence="3" id="KW-0575">Peroxidase</keyword>
<evidence type="ECO:0000256" key="3">
    <source>
        <dbReference type="ARBA" id="ARBA00022559"/>
    </source>
</evidence>
<dbReference type="InterPro" id="IPR000866">
    <property type="entry name" value="AhpC/TSA"/>
</dbReference>
<evidence type="ECO:0000256" key="2">
    <source>
        <dbReference type="ARBA" id="ARBA00013017"/>
    </source>
</evidence>
<dbReference type="EMBL" id="SMKY01000013">
    <property type="protein sequence ID" value="TDD89292.1"/>
    <property type="molecule type" value="Genomic_DNA"/>
</dbReference>
<dbReference type="PANTHER" id="PTHR42801:SF7">
    <property type="entry name" value="SLL1159 PROTEIN"/>
    <property type="match status" value="1"/>
</dbReference>
<gene>
    <name evidence="14" type="ORF">E1293_04975</name>
</gene>
<accession>A0A4R5BY67</accession>
<dbReference type="CDD" id="cd02970">
    <property type="entry name" value="PRX_like2"/>
    <property type="match status" value="1"/>
</dbReference>
<feature type="region of interest" description="Disordered" evidence="12">
    <location>
        <begin position="198"/>
        <end position="218"/>
    </location>
</feature>
<evidence type="ECO:0000313" key="15">
    <source>
        <dbReference type="Proteomes" id="UP000295578"/>
    </source>
</evidence>
<evidence type="ECO:0000313" key="14">
    <source>
        <dbReference type="EMBL" id="TDD89292.1"/>
    </source>
</evidence>
<dbReference type="SUPFAM" id="SSF52833">
    <property type="entry name" value="Thioredoxin-like"/>
    <property type="match status" value="1"/>
</dbReference>
<organism evidence="14 15">
    <name type="scientific">Actinomadura darangshiensis</name>
    <dbReference type="NCBI Taxonomy" id="705336"/>
    <lineage>
        <taxon>Bacteria</taxon>
        <taxon>Bacillati</taxon>
        <taxon>Actinomycetota</taxon>
        <taxon>Actinomycetes</taxon>
        <taxon>Streptosporangiales</taxon>
        <taxon>Thermomonosporaceae</taxon>
        <taxon>Actinomadura</taxon>
    </lineage>
</organism>
<name>A0A4R5BY67_9ACTN</name>
<keyword evidence="7" id="KW-0676">Redox-active center</keyword>
<reference evidence="14 15" key="1">
    <citation type="submission" date="2019-03" db="EMBL/GenBank/DDBJ databases">
        <title>Draft genome sequences of novel Actinobacteria.</title>
        <authorList>
            <person name="Sahin N."/>
            <person name="Ay H."/>
            <person name="Saygin H."/>
        </authorList>
    </citation>
    <scope>NUCLEOTIDE SEQUENCE [LARGE SCALE GENOMIC DNA]</scope>
    <source>
        <strain evidence="14 15">DSM 45941</strain>
    </source>
</reference>
<dbReference type="GO" id="GO:0045454">
    <property type="term" value="P:cell redox homeostasis"/>
    <property type="evidence" value="ECO:0007669"/>
    <property type="project" value="TreeGrafter"/>
</dbReference>
<dbReference type="GO" id="GO:0005737">
    <property type="term" value="C:cytoplasm"/>
    <property type="evidence" value="ECO:0007669"/>
    <property type="project" value="TreeGrafter"/>
</dbReference>
<dbReference type="GO" id="GO:0034599">
    <property type="term" value="P:cellular response to oxidative stress"/>
    <property type="evidence" value="ECO:0007669"/>
    <property type="project" value="TreeGrafter"/>
</dbReference>
<keyword evidence="5" id="KW-0560">Oxidoreductase</keyword>
<dbReference type="Pfam" id="PF00578">
    <property type="entry name" value="AhpC-TSA"/>
    <property type="match status" value="1"/>
</dbReference>
<dbReference type="Proteomes" id="UP000295578">
    <property type="component" value="Unassembled WGS sequence"/>
</dbReference>
<evidence type="ECO:0000256" key="11">
    <source>
        <dbReference type="ARBA" id="ARBA00049091"/>
    </source>
</evidence>
<dbReference type="InterPro" id="IPR036249">
    <property type="entry name" value="Thioredoxin-like_sf"/>
</dbReference>
<evidence type="ECO:0000256" key="5">
    <source>
        <dbReference type="ARBA" id="ARBA00023002"/>
    </source>
</evidence>
<comment type="catalytic activity">
    <reaction evidence="11">
        <text>a hydroperoxide + [thioredoxin]-dithiol = an alcohol + [thioredoxin]-disulfide + H2O</text>
        <dbReference type="Rhea" id="RHEA:62620"/>
        <dbReference type="Rhea" id="RHEA-COMP:10698"/>
        <dbReference type="Rhea" id="RHEA-COMP:10700"/>
        <dbReference type="ChEBI" id="CHEBI:15377"/>
        <dbReference type="ChEBI" id="CHEBI:29950"/>
        <dbReference type="ChEBI" id="CHEBI:30879"/>
        <dbReference type="ChEBI" id="CHEBI:35924"/>
        <dbReference type="ChEBI" id="CHEBI:50058"/>
        <dbReference type="EC" id="1.11.1.24"/>
    </reaction>
</comment>
<evidence type="ECO:0000256" key="10">
    <source>
        <dbReference type="ARBA" id="ARBA00041373"/>
    </source>
</evidence>
<dbReference type="AlphaFoldDB" id="A0A4R5BY67"/>
<evidence type="ECO:0000259" key="13">
    <source>
        <dbReference type="PROSITE" id="PS51352"/>
    </source>
</evidence>
<dbReference type="PROSITE" id="PS51352">
    <property type="entry name" value="THIOREDOXIN_2"/>
    <property type="match status" value="1"/>
</dbReference>
<keyword evidence="6" id="KW-1015">Disulfide bond</keyword>
<dbReference type="InterPro" id="IPR013766">
    <property type="entry name" value="Thioredoxin_domain"/>
</dbReference>
<comment type="similarity">
    <text evidence="9">Belongs to the peroxiredoxin family. BCP/PrxQ subfamily.</text>
</comment>
<evidence type="ECO:0000256" key="6">
    <source>
        <dbReference type="ARBA" id="ARBA00023157"/>
    </source>
</evidence>
<feature type="domain" description="Thioredoxin" evidence="13">
    <location>
        <begin position="56"/>
        <end position="176"/>
    </location>
</feature>
<keyword evidence="4" id="KW-0049">Antioxidant</keyword>
<dbReference type="InterPro" id="IPR050924">
    <property type="entry name" value="Peroxiredoxin_BCP/PrxQ"/>
</dbReference>
<comment type="caution">
    <text evidence="14">The sequence shown here is derived from an EMBL/GenBank/DDBJ whole genome shotgun (WGS) entry which is preliminary data.</text>
</comment>